<dbReference type="Gene3D" id="1.10.455.10">
    <property type="entry name" value="Ribosomal protein S7 domain"/>
    <property type="match status" value="1"/>
</dbReference>
<evidence type="ECO:0000256" key="3">
    <source>
        <dbReference type="ARBA" id="ARBA00022884"/>
    </source>
</evidence>
<reference evidence="9" key="1">
    <citation type="submission" date="2023-09" db="EMBL/GenBank/DDBJ databases">
        <title>Genomes of two closely related lineages of the louse Polyplax serrata with different host specificities.</title>
        <authorList>
            <person name="Martinu J."/>
            <person name="Tarabai H."/>
            <person name="Stefka J."/>
            <person name="Hypsa V."/>
        </authorList>
    </citation>
    <scope>NUCLEOTIDE SEQUENCE [LARGE SCALE GENOMIC DNA]</scope>
    <source>
        <strain evidence="9">HR10_N</strain>
    </source>
</reference>
<name>A0ABZ2GXL2_9GAMM</name>
<dbReference type="SUPFAM" id="SSF47973">
    <property type="entry name" value="Ribosomal protein S7"/>
    <property type="match status" value="1"/>
</dbReference>
<dbReference type="PROSITE" id="PS00052">
    <property type="entry name" value="RIBOSOMAL_S7"/>
    <property type="match status" value="1"/>
</dbReference>
<dbReference type="PIRSF" id="PIRSF002122">
    <property type="entry name" value="RPS7p_RPS7a_RPS5e_RPS7o"/>
    <property type="match status" value="1"/>
</dbReference>
<dbReference type="Pfam" id="PF00177">
    <property type="entry name" value="Ribosomal_S7"/>
    <property type="match status" value="1"/>
</dbReference>
<dbReference type="RefSeq" id="WP_338521838.1">
    <property type="nucleotide sequence ID" value="NZ_CP135136.1"/>
</dbReference>
<dbReference type="InterPro" id="IPR000235">
    <property type="entry name" value="Ribosomal_uS7"/>
</dbReference>
<feature type="domain" description="Small ribosomal subunit protein uS7" evidence="8">
    <location>
        <begin position="2"/>
        <end position="159"/>
    </location>
</feature>
<evidence type="ECO:0000313" key="10">
    <source>
        <dbReference type="Proteomes" id="UP001360424"/>
    </source>
</evidence>
<evidence type="ECO:0000256" key="6">
    <source>
        <dbReference type="HAMAP-Rule" id="MF_00480"/>
    </source>
</evidence>
<keyword evidence="3 6" id="KW-0694">RNA-binding</keyword>
<dbReference type="CDD" id="cd14869">
    <property type="entry name" value="uS7_Bacteria"/>
    <property type="match status" value="1"/>
</dbReference>
<evidence type="ECO:0000256" key="7">
    <source>
        <dbReference type="RuleBase" id="RU003619"/>
    </source>
</evidence>
<sequence>MSRKKNVLKRKILSDPKYNSRLLAKFINVLMINGKKTISEKIIYNSMKLLYNSVERDVIDSSEKKDKILSCFEKAINNVRPSVEVRSRRVGGATYQVPVEVCLDRSLALAMRWIIKFARSRSEKGMTLRLAGELIDAFKHKGLSVKKREDTHKMANANKAFAHFRWN</sequence>
<dbReference type="HAMAP" id="MF_00480_B">
    <property type="entry name" value="Ribosomal_uS7_B"/>
    <property type="match status" value="1"/>
</dbReference>
<evidence type="ECO:0000256" key="5">
    <source>
        <dbReference type="ARBA" id="ARBA00023274"/>
    </source>
</evidence>
<comment type="function">
    <text evidence="6">One of the primary rRNA binding proteins, it binds directly to 16S rRNA where it nucleates assembly of the head domain of the 30S subunit. Is located at the subunit interface close to the decoding center, probably blocks exit of the E-site tRNA.</text>
</comment>
<dbReference type="Proteomes" id="UP001360424">
    <property type="component" value="Chromosome"/>
</dbReference>
<keyword evidence="6" id="KW-0820">tRNA-binding</keyword>
<gene>
    <name evidence="6 9" type="primary">rpsG</name>
    <name evidence="9" type="ORF">RQL38_00820</name>
</gene>
<evidence type="ECO:0000256" key="2">
    <source>
        <dbReference type="ARBA" id="ARBA00022730"/>
    </source>
</evidence>
<keyword evidence="5 6" id="KW-0687">Ribonucleoprotein</keyword>
<organism evidence="9 10">
    <name type="scientific">Candidatus Legionella polyplacis</name>
    <dbReference type="NCBI Taxonomy" id="2005262"/>
    <lineage>
        <taxon>Bacteria</taxon>
        <taxon>Pseudomonadati</taxon>
        <taxon>Pseudomonadota</taxon>
        <taxon>Gammaproteobacteria</taxon>
        <taxon>Legionellales</taxon>
        <taxon>Legionellaceae</taxon>
        <taxon>Legionella</taxon>
    </lineage>
</organism>
<evidence type="ECO:0000256" key="1">
    <source>
        <dbReference type="ARBA" id="ARBA00007151"/>
    </source>
</evidence>
<proteinExistence type="inferred from homology"/>
<keyword evidence="4 6" id="KW-0689">Ribosomal protein</keyword>
<dbReference type="PANTHER" id="PTHR11205">
    <property type="entry name" value="RIBOSOMAL PROTEIN S7"/>
    <property type="match status" value="1"/>
</dbReference>
<dbReference type="InterPro" id="IPR020606">
    <property type="entry name" value="Ribosomal_uS7_CS"/>
</dbReference>
<keyword evidence="10" id="KW-1185">Reference proteome</keyword>
<accession>A0ABZ2GXL2</accession>
<dbReference type="NCBIfam" id="TIGR01029">
    <property type="entry name" value="rpsG_bact"/>
    <property type="match status" value="1"/>
</dbReference>
<dbReference type="EMBL" id="CP135136">
    <property type="protein sequence ID" value="WWR12168.1"/>
    <property type="molecule type" value="Genomic_DNA"/>
</dbReference>
<dbReference type="InterPro" id="IPR005717">
    <property type="entry name" value="Ribosomal_uS7_bac/org-type"/>
</dbReference>
<evidence type="ECO:0000313" key="9">
    <source>
        <dbReference type="EMBL" id="WWR12168.1"/>
    </source>
</evidence>
<dbReference type="InterPro" id="IPR036823">
    <property type="entry name" value="Ribosomal_uS7_dom_sf"/>
</dbReference>
<evidence type="ECO:0000256" key="4">
    <source>
        <dbReference type="ARBA" id="ARBA00022980"/>
    </source>
</evidence>
<keyword evidence="2 6" id="KW-0699">rRNA-binding</keyword>
<comment type="subunit">
    <text evidence="6">Part of the 30S ribosomal subunit. Contacts proteins S9 and S11.</text>
</comment>
<comment type="similarity">
    <text evidence="1 6 7">Belongs to the universal ribosomal protein uS7 family.</text>
</comment>
<evidence type="ECO:0000259" key="8">
    <source>
        <dbReference type="Pfam" id="PF00177"/>
    </source>
</evidence>
<dbReference type="InterPro" id="IPR023798">
    <property type="entry name" value="Ribosomal_uS7_dom"/>
</dbReference>
<protein>
    <recommendedName>
        <fullName evidence="6">Small ribosomal subunit protein uS7</fullName>
    </recommendedName>
</protein>
<dbReference type="GO" id="GO:0005840">
    <property type="term" value="C:ribosome"/>
    <property type="evidence" value="ECO:0007669"/>
    <property type="project" value="UniProtKB-KW"/>
</dbReference>